<evidence type="ECO:0000256" key="1">
    <source>
        <dbReference type="SAM" id="MobiDB-lite"/>
    </source>
</evidence>
<dbReference type="Gene3D" id="3.30.460.40">
    <property type="match status" value="1"/>
</dbReference>
<proteinExistence type="predicted"/>
<dbReference type="EMBL" id="JBHSBB010000007">
    <property type="protein sequence ID" value="MFC4031139.1"/>
    <property type="molecule type" value="Genomic_DNA"/>
</dbReference>
<dbReference type="RefSeq" id="WP_386427044.1">
    <property type="nucleotide sequence ID" value="NZ_JBHSBB010000007.1"/>
</dbReference>
<organism evidence="2 3">
    <name type="scientific">Streptomyces polygonati</name>
    <dbReference type="NCBI Taxonomy" id="1617087"/>
    <lineage>
        <taxon>Bacteria</taxon>
        <taxon>Bacillati</taxon>
        <taxon>Actinomycetota</taxon>
        <taxon>Actinomycetes</taxon>
        <taxon>Kitasatosporales</taxon>
        <taxon>Streptomycetaceae</taxon>
        <taxon>Streptomyces</taxon>
    </lineage>
</organism>
<gene>
    <name evidence="2" type="ORF">ACFO3J_06595</name>
</gene>
<comment type="caution">
    <text evidence="2">The sequence shown here is derived from an EMBL/GenBank/DDBJ whole genome shotgun (WGS) entry which is preliminary data.</text>
</comment>
<reference evidence="3" key="1">
    <citation type="journal article" date="2019" name="Int. J. Syst. Evol. Microbiol.">
        <title>The Global Catalogue of Microorganisms (GCM) 10K type strain sequencing project: providing services to taxonomists for standard genome sequencing and annotation.</title>
        <authorList>
            <consortium name="The Broad Institute Genomics Platform"/>
            <consortium name="The Broad Institute Genome Sequencing Center for Infectious Disease"/>
            <person name="Wu L."/>
            <person name="Ma J."/>
        </authorList>
    </citation>
    <scope>NUCLEOTIDE SEQUENCE [LARGE SCALE GENOMIC DNA]</scope>
    <source>
        <strain evidence="3">CGMCC 4.7237</strain>
    </source>
</reference>
<dbReference type="InterPro" id="IPR043519">
    <property type="entry name" value="NT_sf"/>
</dbReference>
<evidence type="ECO:0000313" key="2">
    <source>
        <dbReference type="EMBL" id="MFC4031139.1"/>
    </source>
</evidence>
<dbReference type="Proteomes" id="UP001595765">
    <property type="component" value="Unassembled WGS sequence"/>
</dbReference>
<dbReference type="SUPFAM" id="SSF81301">
    <property type="entry name" value="Nucleotidyltransferase"/>
    <property type="match status" value="1"/>
</dbReference>
<protein>
    <recommendedName>
        <fullName evidence="4">Nucleotidyltransferase family protein</fullName>
    </recommendedName>
</protein>
<keyword evidence="3" id="KW-1185">Reference proteome</keyword>
<evidence type="ECO:0000313" key="3">
    <source>
        <dbReference type="Proteomes" id="UP001595765"/>
    </source>
</evidence>
<name>A0ABV8HLI7_9ACTN</name>
<accession>A0ABV8HLI7</accession>
<sequence>MTHSPDKQQEAGAAALPPDRTQAILEATKEMAARLKEGGHAFALAGSVAAYAHGVVPSFQHDVDFCITPDTADAVAETLTGAGIPVRRPPEDWLIKARCLGQDIDLIFELGHVPVDEALLRRAPVMPVEAVRMPVLSATDLLASLLRSFSEHHCDFGAVLPVARALREKTDWTRLRHDYGAQPMPGAFLNLLERLEIIPPEEVAHESV</sequence>
<feature type="region of interest" description="Disordered" evidence="1">
    <location>
        <begin position="1"/>
        <end position="20"/>
    </location>
</feature>
<evidence type="ECO:0008006" key="4">
    <source>
        <dbReference type="Google" id="ProtNLM"/>
    </source>
</evidence>